<comment type="caution">
    <text evidence="2">The sequence shown here is derived from an EMBL/GenBank/DDBJ whole genome shotgun (WGS) entry which is preliminary data.</text>
</comment>
<accession>A0AAW9CZ49</accession>
<feature type="region of interest" description="Disordered" evidence="1">
    <location>
        <begin position="57"/>
        <end position="84"/>
    </location>
</feature>
<organism evidence="2 3">
    <name type="scientific">Burkholderia thailandensis</name>
    <dbReference type="NCBI Taxonomy" id="57975"/>
    <lineage>
        <taxon>Bacteria</taxon>
        <taxon>Pseudomonadati</taxon>
        <taxon>Pseudomonadota</taxon>
        <taxon>Betaproteobacteria</taxon>
        <taxon>Burkholderiales</taxon>
        <taxon>Burkholderiaceae</taxon>
        <taxon>Burkholderia</taxon>
        <taxon>pseudomallei group</taxon>
    </lineage>
</organism>
<evidence type="ECO:0000256" key="1">
    <source>
        <dbReference type="SAM" id="MobiDB-lite"/>
    </source>
</evidence>
<dbReference type="Proteomes" id="UP001272137">
    <property type="component" value="Unassembled WGS sequence"/>
</dbReference>
<proteinExistence type="predicted"/>
<name>A0AAW9CZ49_BURTH</name>
<feature type="compositionally biased region" description="Basic residues" evidence="1">
    <location>
        <begin position="24"/>
        <end position="35"/>
    </location>
</feature>
<dbReference type="EMBL" id="QXCT01000002">
    <property type="protein sequence ID" value="MDW9254383.1"/>
    <property type="molecule type" value="Genomic_DNA"/>
</dbReference>
<evidence type="ECO:0000313" key="2">
    <source>
        <dbReference type="EMBL" id="MDW9254383.1"/>
    </source>
</evidence>
<sequence>MRTSVGCASAQARARPRSQDWRTKRPAARHSHRRAFSQYRDSIADARGARFTIRATNRPASTGPVIERDAYSGSRGIAGESGAR</sequence>
<evidence type="ECO:0000313" key="3">
    <source>
        <dbReference type="Proteomes" id="UP001272137"/>
    </source>
</evidence>
<feature type="region of interest" description="Disordered" evidence="1">
    <location>
        <begin position="1"/>
        <end position="35"/>
    </location>
</feature>
<dbReference type="AlphaFoldDB" id="A0AAW9CZ49"/>
<reference evidence="2" key="1">
    <citation type="submission" date="2018-08" db="EMBL/GenBank/DDBJ databases">
        <title>Identification of Burkholderia cepacia strains that express a Burkholderia pseudomallei-like capsular polysaccharide.</title>
        <authorList>
            <person name="Burtnick M.N."/>
            <person name="Vongsouvath M."/>
            <person name="Newton P."/>
            <person name="Wuthiekanun V."/>
            <person name="Limmathurotsakul D."/>
            <person name="Brett P.J."/>
            <person name="Chantratita N."/>
            <person name="Dance D.A."/>
        </authorList>
    </citation>
    <scope>NUCLEOTIDE SEQUENCE</scope>
    <source>
        <strain evidence="2">SBXCC001</strain>
    </source>
</reference>
<gene>
    <name evidence="2" type="ORF">C7S16_3652</name>
</gene>
<protein>
    <submittedName>
        <fullName evidence="2">Uncharacterized protein</fullName>
    </submittedName>
</protein>